<dbReference type="GO" id="GO:0000272">
    <property type="term" value="P:polysaccharide catabolic process"/>
    <property type="evidence" value="ECO:0007669"/>
    <property type="project" value="InterPro"/>
</dbReference>
<feature type="domain" description="Cohesin" evidence="2">
    <location>
        <begin position="42"/>
        <end position="146"/>
    </location>
</feature>
<organism evidence="3 4">
    <name type="scientific">Eubacterium ramulus</name>
    <dbReference type="NCBI Taxonomy" id="39490"/>
    <lineage>
        <taxon>Bacteria</taxon>
        <taxon>Bacillati</taxon>
        <taxon>Bacillota</taxon>
        <taxon>Clostridia</taxon>
        <taxon>Eubacteriales</taxon>
        <taxon>Eubacteriaceae</taxon>
        <taxon>Eubacterium</taxon>
    </lineage>
</organism>
<dbReference type="RefSeq" id="WP_021740267.1">
    <property type="nucleotide sequence ID" value="NZ_CABKSU010000104.1"/>
</dbReference>
<dbReference type="EMBL" id="CYYA01000009">
    <property type="protein sequence ID" value="CUN04509.1"/>
    <property type="molecule type" value="Genomic_DNA"/>
</dbReference>
<dbReference type="STRING" id="39490.ERS852448_01619"/>
<evidence type="ECO:0000313" key="3">
    <source>
        <dbReference type="EMBL" id="CUN04509.1"/>
    </source>
</evidence>
<evidence type="ECO:0000313" key="4">
    <source>
        <dbReference type="Proteomes" id="UP000095492"/>
    </source>
</evidence>
<dbReference type="Gene3D" id="2.60.40.680">
    <property type="match status" value="1"/>
</dbReference>
<dbReference type="SUPFAM" id="SSF49384">
    <property type="entry name" value="Carbohydrate-binding domain"/>
    <property type="match status" value="1"/>
</dbReference>
<evidence type="ECO:0000256" key="1">
    <source>
        <dbReference type="SAM" id="SignalP"/>
    </source>
</evidence>
<feature type="chain" id="PRO_5039354013" description="Cohesin domain-containing protein" evidence="1">
    <location>
        <begin position="24"/>
        <end position="415"/>
    </location>
</feature>
<dbReference type="AlphaFoldDB" id="A0A173TQK1"/>
<dbReference type="Pfam" id="PF00963">
    <property type="entry name" value="Cohesin"/>
    <property type="match status" value="1"/>
</dbReference>
<reference evidence="3 4" key="1">
    <citation type="submission" date="2015-09" db="EMBL/GenBank/DDBJ databases">
        <authorList>
            <consortium name="Pathogen Informatics"/>
        </authorList>
    </citation>
    <scope>NUCLEOTIDE SEQUENCE [LARGE SCALE GENOMIC DNA]</scope>
    <source>
        <strain evidence="3 4">2789STDY5608891</strain>
    </source>
</reference>
<sequence length="415" mass="46403">MKVRKKLTALLGATVMAAAVMFAAGGTVDAKAAASYKVDCSTGDVSAYIGETVEIPVTVKTEQKLRGFLGKLKGNYDETVLEFEGLEKKDLPEKAMVSTAGGNFSYLTSAKDTTFSEATFALKFKVLKYVDDPVEVAIKGLYFTDGNESTAPVDLTAHVTTRDKAREFTGLQEREDGIYYVKEGEVDTTYNGLYNDAVYGWRYVKAGKVDAEYTGLYNDSVCGWWYIKDGAVDFDYTGLAECEYGWWYVVGGTIDYGYTGLVYDSNYGWWYVENGNINFGYTGLYNDKNCGWWYVENGTITFAFTGLTANEYGWWYVENSTITFVRTGLVYDSNYGWWYVENSAINFGYTGLVYDSNCGWWYVENGAINFGYTGLVYDSNCGWWYVENGAINFGYTGTVRNAYGVWNVVGGAVRF</sequence>
<protein>
    <recommendedName>
        <fullName evidence="2">Cohesin domain-containing protein</fullName>
    </recommendedName>
</protein>
<dbReference type="InterPro" id="IPR008965">
    <property type="entry name" value="CBM2/CBM3_carb-bd_dom_sf"/>
</dbReference>
<feature type="signal peptide" evidence="1">
    <location>
        <begin position="1"/>
        <end position="23"/>
    </location>
</feature>
<dbReference type="Proteomes" id="UP000095492">
    <property type="component" value="Unassembled WGS sequence"/>
</dbReference>
<dbReference type="GeneID" id="42787612"/>
<accession>A0A173TQK1</accession>
<name>A0A173TQK1_EUBRA</name>
<proteinExistence type="predicted"/>
<dbReference type="Pfam" id="PF21540">
    <property type="entry name" value="Choline_bind_4"/>
    <property type="match status" value="9"/>
</dbReference>
<dbReference type="GO" id="GO:0030246">
    <property type="term" value="F:carbohydrate binding"/>
    <property type="evidence" value="ECO:0007669"/>
    <property type="project" value="InterPro"/>
</dbReference>
<gene>
    <name evidence="3" type="ORF">ERS852448_01619</name>
</gene>
<evidence type="ECO:0000259" key="2">
    <source>
        <dbReference type="Pfam" id="PF00963"/>
    </source>
</evidence>
<keyword evidence="1" id="KW-0732">Signal</keyword>
<dbReference type="InterPro" id="IPR048713">
    <property type="entry name" value="Choline_bind_rpt"/>
</dbReference>
<dbReference type="InterPro" id="IPR002102">
    <property type="entry name" value="Cohesin_dom"/>
</dbReference>